<dbReference type="EMBL" id="PHIG01000039">
    <property type="protein sequence ID" value="PJK28779.1"/>
    <property type="molecule type" value="Genomic_DNA"/>
</dbReference>
<sequence length="123" mass="14130">MIKITFCLRRKPGMSLEEFHDYWLNQHGPLVRKHQKALRMVRYVQVHTIQTKLSAGMQGARKATEGFDGVAELWWESIGELEKSLDDPAAREAGRILLEDEAKFIDLPNSPLWFGEEHVVVGE</sequence>
<organism evidence="2 3">
    <name type="scientific">Minwuia thermotolerans</name>
    <dbReference type="NCBI Taxonomy" id="2056226"/>
    <lineage>
        <taxon>Bacteria</taxon>
        <taxon>Pseudomonadati</taxon>
        <taxon>Pseudomonadota</taxon>
        <taxon>Alphaproteobacteria</taxon>
        <taxon>Minwuiales</taxon>
        <taxon>Minwuiaceae</taxon>
        <taxon>Minwuia</taxon>
    </lineage>
</organism>
<comment type="caution">
    <text evidence="2">The sequence shown here is derived from an EMBL/GenBank/DDBJ whole genome shotgun (WGS) entry which is preliminary data.</text>
</comment>
<evidence type="ECO:0000259" key="1">
    <source>
        <dbReference type="Pfam" id="PF07110"/>
    </source>
</evidence>
<proteinExistence type="predicted"/>
<evidence type="ECO:0000313" key="2">
    <source>
        <dbReference type="EMBL" id="PJK28779.1"/>
    </source>
</evidence>
<reference evidence="2 3" key="1">
    <citation type="submission" date="2017-11" db="EMBL/GenBank/DDBJ databases">
        <title>Draft genome sequence of Rhizobiales bacterium SY3-13.</title>
        <authorList>
            <person name="Sun C."/>
        </authorList>
    </citation>
    <scope>NUCLEOTIDE SEQUENCE [LARGE SCALE GENOMIC DNA]</scope>
    <source>
        <strain evidence="2 3">SY3-13</strain>
    </source>
</reference>
<keyword evidence="3" id="KW-1185">Reference proteome</keyword>
<accession>A0A2M9FZB6</accession>
<dbReference type="Proteomes" id="UP000229498">
    <property type="component" value="Unassembled WGS sequence"/>
</dbReference>
<dbReference type="InterPro" id="IPR011008">
    <property type="entry name" value="Dimeric_a/b-barrel"/>
</dbReference>
<feature type="domain" description="EthD" evidence="1">
    <location>
        <begin position="11"/>
        <end position="107"/>
    </location>
</feature>
<dbReference type="GO" id="GO:0016491">
    <property type="term" value="F:oxidoreductase activity"/>
    <property type="evidence" value="ECO:0007669"/>
    <property type="project" value="InterPro"/>
</dbReference>
<dbReference type="NCBIfam" id="TIGR02118">
    <property type="entry name" value="EthD family reductase"/>
    <property type="match status" value="1"/>
</dbReference>
<dbReference type="InterPro" id="IPR009799">
    <property type="entry name" value="EthD_dom"/>
</dbReference>
<dbReference type="SUPFAM" id="SSF54909">
    <property type="entry name" value="Dimeric alpha+beta barrel"/>
    <property type="match status" value="1"/>
</dbReference>
<dbReference type="Pfam" id="PF07110">
    <property type="entry name" value="EthD"/>
    <property type="match status" value="1"/>
</dbReference>
<dbReference type="OrthoDB" id="6369070at2"/>
<dbReference type="RefSeq" id="WP_109792260.1">
    <property type="nucleotide sequence ID" value="NZ_PHIG01000039.1"/>
</dbReference>
<dbReference type="Gene3D" id="3.30.70.100">
    <property type="match status" value="1"/>
</dbReference>
<name>A0A2M9FZB6_9PROT</name>
<evidence type="ECO:0000313" key="3">
    <source>
        <dbReference type="Proteomes" id="UP000229498"/>
    </source>
</evidence>
<gene>
    <name evidence="2" type="ORF">CVT23_15725</name>
</gene>
<protein>
    <submittedName>
        <fullName evidence="2">EthD family reductase</fullName>
    </submittedName>
</protein>
<dbReference type="AlphaFoldDB" id="A0A2M9FZB6"/>